<sequence length="150" mass="17526">MYTQNIKDYDYDKKDPLFESSICKENSNIAESTEGRNEVTHENIPKRIMSNEEEKEGDLEYDLDVFKSNTMTKNTDVDDDEQDFGNQKIIPKTNKKVKSNIDDDDDSGSDKLHLEPQTCQLLLVIYKDILKRIMKKKVNNKKEEKDDNVK</sequence>
<evidence type="ECO:0000313" key="2">
    <source>
        <dbReference type="EMBL" id="GES85692.1"/>
    </source>
</evidence>
<proteinExistence type="predicted"/>
<gene>
    <name evidence="2" type="ORF">RCL2_001279600</name>
</gene>
<organism evidence="2 3">
    <name type="scientific">Rhizophagus clarus</name>
    <dbReference type="NCBI Taxonomy" id="94130"/>
    <lineage>
        <taxon>Eukaryota</taxon>
        <taxon>Fungi</taxon>
        <taxon>Fungi incertae sedis</taxon>
        <taxon>Mucoromycota</taxon>
        <taxon>Glomeromycotina</taxon>
        <taxon>Glomeromycetes</taxon>
        <taxon>Glomerales</taxon>
        <taxon>Glomeraceae</taxon>
        <taxon>Rhizophagus</taxon>
    </lineage>
</organism>
<evidence type="ECO:0000313" key="3">
    <source>
        <dbReference type="Proteomes" id="UP000615446"/>
    </source>
</evidence>
<protein>
    <submittedName>
        <fullName evidence="2">Uncharacterized protein</fullName>
    </submittedName>
</protein>
<evidence type="ECO:0000256" key="1">
    <source>
        <dbReference type="SAM" id="MobiDB-lite"/>
    </source>
</evidence>
<dbReference type="AlphaFoldDB" id="A0A8H3LC93"/>
<dbReference type="EMBL" id="BLAL01000156">
    <property type="protein sequence ID" value="GES85692.1"/>
    <property type="molecule type" value="Genomic_DNA"/>
</dbReference>
<name>A0A8H3LC93_9GLOM</name>
<accession>A0A8H3LC93</accession>
<reference evidence="2" key="1">
    <citation type="submission" date="2019-10" db="EMBL/GenBank/DDBJ databases">
        <title>Conservation and host-specific expression of non-tandemly repeated heterogenous ribosome RNA gene in arbuscular mycorrhizal fungi.</title>
        <authorList>
            <person name="Maeda T."/>
            <person name="Kobayashi Y."/>
            <person name="Nakagawa T."/>
            <person name="Ezawa T."/>
            <person name="Yamaguchi K."/>
            <person name="Bino T."/>
            <person name="Nishimoto Y."/>
            <person name="Shigenobu S."/>
            <person name="Kawaguchi M."/>
        </authorList>
    </citation>
    <scope>NUCLEOTIDE SEQUENCE</scope>
    <source>
        <strain evidence="2">HR1</strain>
    </source>
</reference>
<comment type="caution">
    <text evidence="2">The sequence shown here is derived from an EMBL/GenBank/DDBJ whole genome shotgun (WGS) entry which is preliminary data.</text>
</comment>
<feature type="region of interest" description="Disordered" evidence="1">
    <location>
        <begin position="72"/>
        <end position="112"/>
    </location>
</feature>
<dbReference type="Proteomes" id="UP000615446">
    <property type="component" value="Unassembled WGS sequence"/>
</dbReference>